<evidence type="ECO:0000256" key="5">
    <source>
        <dbReference type="ARBA" id="ARBA00023242"/>
    </source>
</evidence>
<evidence type="ECO:0000256" key="4">
    <source>
        <dbReference type="ARBA" id="ARBA00023163"/>
    </source>
</evidence>
<dbReference type="CDD" id="cd12148">
    <property type="entry name" value="fungal_TF_MHR"/>
    <property type="match status" value="1"/>
</dbReference>
<dbReference type="InterPro" id="IPR036864">
    <property type="entry name" value="Zn2-C6_fun-type_DNA-bd_sf"/>
</dbReference>
<dbReference type="InterPro" id="IPR001138">
    <property type="entry name" value="Zn2Cys6_DnaBD"/>
</dbReference>
<proteinExistence type="predicted"/>
<organism evidence="9 10">
    <name type="scientific">Acrodontium crateriforme</name>
    <dbReference type="NCBI Taxonomy" id="150365"/>
    <lineage>
        <taxon>Eukaryota</taxon>
        <taxon>Fungi</taxon>
        <taxon>Dikarya</taxon>
        <taxon>Ascomycota</taxon>
        <taxon>Pezizomycotina</taxon>
        <taxon>Dothideomycetes</taxon>
        <taxon>Dothideomycetidae</taxon>
        <taxon>Mycosphaerellales</taxon>
        <taxon>Teratosphaeriaceae</taxon>
        <taxon>Acrodontium</taxon>
    </lineage>
</organism>
<dbReference type="PANTHER" id="PTHR47338">
    <property type="entry name" value="ZN(II)2CYS6 TRANSCRIPTION FACTOR (EUROFUNG)-RELATED"/>
    <property type="match status" value="1"/>
</dbReference>
<evidence type="ECO:0000256" key="2">
    <source>
        <dbReference type="ARBA" id="ARBA00022723"/>
    </source>
</evidence>
<evidence type="ECO:0000259" key="7">
    <source>
        <dbReference type="SMART" id="SM00066"/>
    </source>
</evidence>
<feature type="region of interest" description="Disordered" evidence="6">
    <location>
        <begin position="123"/>
        <end position="146"/>
    </location>
</feature>
<feature type="region of interest" description="Disordered" evidence="6">
    <location>
        <begin position="632"/>
        <end position="681"/>
    </location>
</feature>
<sequence>MAITTFAFPNVYVNDIMSRPQIGINRLPGNRRGSNEPKEVMNCKSCRKRKVIKCNRTKPTCEACQVFNCACVYDAVPKKRGPKTELLETLLKRVNGLEKRLQDKEAANLSDDETPIEVASATTATRDQAEEPGNSEGSAQPSLPAKNNITTYRPAAGPGSISLTDALIDTYFTRLHGKPFYILDETATRQRLQNGMLPQFLVHAIYAVSTRHVAHLCGGHNAAVTQSNTYASESRFEIDIDEPSIGHLQALLLLSMASFQLGRGRKSYMLLSHAISMAFALNLHCELPLELRITNNEREGRRKLFWTCYLMDRLTASGSKRPSLISDESVCLRLPAWTPHGTSAQLDGSYFPNGSSSTYASTGMSYTGQGSGTMFIEAVRILGMTNRYLALGGVKGDSHFPWHSQSTLSRIRSNLDEWATSTQDAFTTIDSLFGQPDSSTLVLSKLIYHLIHCLIYRPFLPIDLTELSGTGQHQSWQIEATNLCFLHANAIAELVDIGRNTSIVDWPSFVGYCICTAGTIHVHGINYVSSQEGDVFHDSSDLLAREMTQLADLRFIWAGIQHQWQVLQLVHAHHLQLVESLAANPMRFPPVFQMEDFFDRYAGSSIDGAFVTFSDIDPICLEGLISQSKTSQWAKNNNSGPLSSLSQHQTAVMRPAKKRRMTDEAHMRSASAENTDDSTIALDRRNTLATSIASIQQLTPETNDSLNANPDSNPDTAHFESQPPHPPTTSSSTLFTFHPIPNGNEFDSTNQNTWDPFYGAQSSFDYHPSPPPAGFNHSPTSSSPLGILEKDSFLGLLEHLAQNDLAEYGGPTDLDLFSKGDG</sequence>
<feature type="compositionally biased region" description="Polar residues" evidence="6">
    <location>
        <begin position="632"/>
        <end position="650"/>
    </location>
</feature>
<dbReference type="GO" id="GO:0005634">
    <property type="term" value="C:nucleus"/>
    <property type="evidence" value="ECO:0007669"/>
    <property type="project" value="UniProtKB-SubCell"/>
</dbReference>
<keyword evidence="10" id="KW-1185">Reference proteome</keyword>
<keyword evidence="3" id="KW-0805">Transcription regulation</keyword>
<accession>A0AAQ3M5B7</accession>
<evidence type="ECO:0000259" key="8">
    <source>
        <dbReference type="SMART" id="SM00906"/>
    </source>
</evidence>
<dbReference type="SMART" id="SM00066">
    <property type="entry name" value="GAL4"/>
    <property type="match status" value="1"/>
</dbReference>
<evidence type="ECO:0000256" key="3">
    <source>
        <dbReference type="ARBA" id="ARBA00023015"/>
    </source>
</evidence>
<protein>
    <recommendedName>
        <fullName evidence="11">Zn(2)-C6 fungal-type domain-containing protein</fullName>
    </recommendedName>
</protein>
<dbReference type="EMBL" id="CP138584">
    <property type="protein sequence ID" value="WPH01175.1"/>
    <property type="molecule type" value="Genomic_DNA"/>
</dbReference>
<dbReference type="SMART" id="SM00906">
    <property type="entry name" value="Fungal_trans"/>
    <property type="match status" value="1"/>
</dbReference>
<dbReference type="CDD" id="cd00067">
    <property type="entry name" value="GAL4"/>
    <property type="match status" value="1"/>
</dbReference>
<keyword evidence="5" id="KW-0539">Nucleus</keyword>
<keyword evidence="4" id="KW-0804">Transcription</keyword>
<reference evidence="9 10" key="1">
    <citation type="submission" date="2023-11" db="EMBL/GenBank/DDBJ databases">
        <title>An acidophilic fungus is an integral part of prey digestion in a carnivorous sundew plant.</title>
        <authorList>
            <person name="Tsai I.J."/>
        </authorList>
    </citation>
    <scope>NUCLEOTIDE SEQUENCE [LARGE SCALE GENOMIC DNA]</scope>
    <source>
        <strain evidence="9">169a</strain>
    </source>
</reference>
<dbReference type="InterPro" id="IPR050815">
    <property type="entry name" value="TF_fung"/>
</dbReference>
<feature type="region of interest" description="Disordered" evidence="6">
    <location>
        <begin position="697"/>
        <end position="783"/>
    </location>
</feature>
<gene>
    <name evidence="9" type="ORF">R9X50_00401100</name>
</gene>
<dbReference type="GO" id="GO:0008270">
    <property type="term" value="F:zinc ion binding"/>
    <property type="evidence" value="ECO:0007669"/>
    <property type="project" value="InterPro"/>
</dbReference>
<comment type="subcellular location">
    <subcellularLocation>
        <location evidence="1">Nucleus</location>
    </subcellularLocation>
</comment>
<name>A0AAQ3M5B7_9PEZI</name>
<feature type="compositionally biased region" description="Polar residues" evidence="6">
    <location>
        <begin position="697"/>
        <end position="715"/>
    </location>
</feature>
<keyword evidence="2" id="KW-0479">Metal-binding</keyword>
<feature type="domain" description="Zn(2)-C6 fungal-type" evidence="7">
    <location>
        <begin position="37"/>
        <end position="82"/>
    </location>
</feature>
<dbReference type="SUPFAM" id="SSF57701">
    <property type="entry name" value="Zn2/Cys6 DNA-binding domain"/>
    <property type="match status" value="1"/>
</dbReference>
<dbReference type="Pfam" id="PF00172">
    <property type="entry name" value="Zn_clus"/>
    <property type="match status" value="1"/>
</dbReference>
<evidence type="ECO:0000256" key="1">
    <source>
        <dbReference type="ARBA" id="ARBA00004123"/>
    </source>
</evidence>
<feature type="compositionally biased region" description="Low complexity" evidence="6">
    <location>
        <begin position="728"/>
        <end position="739"/>
    </location>
</feature>
<feature type="domain" description="Xylanolytic transcriptional activator regulatory" evidence="8">
    <location>
        <begin position="267"/>
        <end position="341"/>
    </location>
</feature>
<evidence type="ECO:0000313" key="10">
    <source>
        <dbReference type="Proteomes" id="UP001303373"/>
    </source>
</evidence>
<dbReference type="Proteomes" id="UP001303373">
    <property type="component" value="Chromosome 5"/>
</dbReference>
<evidence type="ECO:0000256" key="6">
    <source>
        <dbReference type="SAM" id="MobiDB-lite"/>
    </source>
</evidence>
<dbReference type="GO" id="GO:0006351">
    <property type="term" value="P:DNA-templated transcription"/>
    <property type="evidence" value="ECO:0007669"/>
    <property type="project" value="InterPro"/>
</dbReference>
<evidence type="ECO:0008006" key="11">
    <source>
        <dbReference type="Google" id="ProtNLM"/>
    </source>
</evidence>
<dbReference type="Gene3D" id="4.10.240.10">
    <property type="entry name" value="Zn(2)-C6 fungal-type DNA-binding domain"/>
    <property type="match status" value="1"/>
</dbReference>
<feature type="compositionally biased region" description="Polar residues" evidence="6">
    <location>
        <begin position="135"/>
        <end position="146"/>
    </location>
</feature>
<dbReference type="Pfam" id="PF04082">
    <property type="entry name" value="Fungal_trans"/>
    <property type="match status" value="1"/>
</dbReference>
<dbReference type="InterPro" id="IPR007219">
    <property type="entry name" value="XnlR_reg_dom"/>
</dbReference>
<dbReference type="GO" id="GO:0003677">
    <property type="term" value="F:DNA binding"/>
    <property type="evidence" value="ECO:0007669"/>
    <property type="project" value="InterPro"/>
</dbReference>
<dbReference type="GO" id="GO:0000981">
    <property type="term" value="F:DNA-binding transcription factor activity, RNA polymerase II-specific"/>
    <property type="evidence" value="ECO:0007669"/>
    <property type="project" value="InterPro"/>
</dbReference>
<dbReference type="AlphaFoldDB" id="A0AAQ3M5B7"/>
<dbReference type="PANTHER" id="PTHR47338:SF4">
    <property type="entry name" value="ZN(II)2CYS6 TRANSCRIPTION FACTOR (EUROFUNG)"/>
    <property type="match status" value="1"/>
</dbReference>
<feature type="compositionally biased region" description="Polar residues" evidence="6">
    <location>
        <begin position="745"/>
        <end position="764"/>
    </location>
</feature>
<evidence type="ECO:0000313" key="9">
    <source>
        <dbReference type="EMBL" id="WPH01175.1"/>
    </source>
</evidence>